<keyword evidence="1" id="KW-0812">Transmembrane</keyword>
<comment type="caution">
    <text evidence="2">The sequence shown here is derived from an EMBL/GenBank/DDBJ whole genome shotgun (WGS) entry which is preliminary data.</text>
</comment>
<organism evidence="2 3">
    <name type="scientific">Ezakiella coagulans</name>
    <dbReference type="NCBI Taxonomy" id="46507"/>
    <lineage>
        <taxon>Bacteria</taxon>
        <taxon>Bacillati</taxon>
        <taxon>Bacillota</taxon>
        <taxon>Tissierellia</taxon>
        <taxon>Ezakiella</taxon>
    </lineage>
</organism>
<keyword evidence="1" id="KW-0472">Membrane</keyword>
<evidence type="ECO:0000313" key="2">
    <source>
        <dbReference type="EMBL" id="PVY95704.1"/>
    </source>
</evidence>
<feature type="transmembrane region" description="Helical" evidence="1">
    <location>
        <begin position="26"/>
        <end position="44"/>
    </location>
</feature>
<accession>A0A2U1E6X7</accession>
<dbReference type="EMBL" id="QEKV01000001">
    <property type="protein sequence ID" value="PVY95704.1"/>
    <property type="molecule type" value="Genomic_DNA"/>
</dbReference>
<dbReference type="Proteomes" id="UP000245793">
    <property type="component" value="Unassembled WGS sequence"/>
</dbReference>
<sequence length="72" mass="9045">MESNSFEKLKMRNEWLFRDAKKGLNIIYILLSLFYLAKLVYFLWQPLRFSYKSYLNYPFYEVEVYRDPTRHF</sequence>
<dbReference type="RefSeq" id="WP_116479598.1">
    <property type="nucleotide sequence ID" value="NZ_QEKV01000001.1"/>
</dbReference>
<evidence type="ECO:0000256" key="1">
    <source>
        <dbReference type="SAM" id="Phobius"/>
    </source>
</evidence>
<protein>
    <submittedName>
        <fullName evidence="2">Uncharacterized protein</fullName>
    </submittedName>
</protein>
<name>A0A2U1E6X7_9FIRM</name>
<keyword evidence="1" id="KW-1133">Transmembrane helix</keyword>
<gene>
    <name evidence="2" type="ORF">C7381_101230</name>
</gene>
<keyword evidence="3" id="KW-1185">Reference proteome</keyword>
<evidence type="ECO:0000313" key="3">
    <source>
        <dbReference type="Proteomes" id="UP000245793"/>
    </source>
</evidence>
<proteinExistence type="predicted"/>
<reference evidence="2 3" key="1">
    <citation type="submission" date="2018-04" db="EMBL/GenBank/DDBJ databases">
        <title>Genomic Encyclopedia of Type Strains, Phase IV (KMG-IV): sequencing the most valuable type-strain genomes for metagenomic binning, comparative biology and taxonomic classification.</title>
        <authorList>
            <person name="Goeker M."/>
        </authorList>
    </citation>
    <scope>NUCLEOTIDE SEQUENCE [LARGE SCALE GENOMIC DNA]</scope>
    <source>
        <strain evidence="2 3">DSM 20705</strain>
    </source>
</reference>
<dbReference type="AlphaFoldDB" id="A0A2U1E6X7"/>